<evidence type="ECO:0000313" key="2">
    <source>
        <dbReference type="Proteomes" id="UP000434580"/>
    </source>
</evidence>
<protein>
    <submittedName>
        <fullName evidence="1">Uncharacterized protein</fullName>
    </submittedName>
</protein>
<name>A0A5S9PH33_9GAMM</name>
<proteinExistence type="predicted"/>
<dbReference type="Proteomes" id="UP000434580">
    <property type="component" value="Unassembled WGS sequence"/>
</dbReference>
<organism evidence="1 2">
    <name type="scientific">BD1-7 clade bacterium</name>
    <dbReference type="NCBI Taxonomy" id="2029982"/>
    <lineage>
        <taxon>Bacteria</taxon>
        <taxon>Pseudomonadati</taxon>
        <taxon>Pseudomonadota</taxon>
        <taxon>Gammaproteobacteria</taxon>
        <taxon>Cellvibrionales</taxon>
        <taxon>Spongiibacteraceae</taxon>
        <taxon>BD1-7 clade</taxon>
    </lineage>
</organism>
<sequence length="83" mass="9615">MTHTKPVYQLSVLRLTLEWRDRVMAFAVTSYRGDILGVRGNLYLLPVSSYYRIHVHIKELAFREGGLSIGSFIDKTDFFSDVF</sequence>
<gene>
    <name evidence="1" type="ORF">DPBNPPHM_00920</name>
</gene>
<dbReference type="AlphaFoldDB" id="A0A5S9PH33"/>
<evidence type="ECO:0000313" key="1">
    <source>
        <dbReference type="EMBL" id="CAA0103245.1"/>
    </source>
</evidence>
<reference evidence="1 2" key="1">
    <citation type="submission" date="2019-11" db="EMBL/GenBank/DDBJ databases">
        <authorList>
            <person name="Holert J."/>
        </authorList>
    </citation>
    <scope>NUCLEOTIDE SEQUENCE [LARGE SCALE GENOMIC DNA]</scope>
    <source>
        <strain evidence="1">BC5_2</strain>
    </source>
</reference>
<dbReference type="EMBL" id="CACSII010000012">
    <property type="protein sequence ID" value="CAA0103245.1"/>
    <property type="molecule type" value="Genomic_DNA"/>
</dbReference>
<accession>A0A5S9PH33</accession>